<sequence length="508" mass="56532">MAAFGVELSFGVRNIQFHPSFTGVRASIQTLQSNDDIFVELSQTEPVYGSTDVFFNHKCQLNFRFEKLQRVKILVLAVDQRSSRNPVGIYGECQFDLSVVFASGGTLSLPLAGTSSLVDVTVTVPEFYSQYLKMRFSGSHIHSPDGLPLALYFVLVLPTGPRNLLLYKSDVVKDDKNPQWAAFSIPLYILHFYNECSIQLRVFNQNVNHPDSYVGYITTTLTQIQRGAGTFNSYMLMHDNGHRIGEKTSVDLRLLELENGPTIFEMWRNKTNFHVTAAVDFTASNGSIVEESSLHYIHPHRPSPYLKAILDVIPPLLAYMPNPNSPRIGALGFGAQVNVGNKVQLSNCFFLNSTTTDHQVLGLNGLLDAYRRTSMSAKLFGPTDFSETIYFVSKFAKAESKKRLGLYFVLLILSDGGPANPKRTIDAIVDASPHPMSIVAIGVGEKRNFGPMKALESPVLKHSDGRPLARQNYIFVESSNLQDTDSLGLLTLQAVQWKRQFDSSPLSF</sequence>
<dbReference type="AlphaFoldDB" id="A0A8S1HE28"/>
<comment type="caution">
    <text evidence="3">The sequence shown here is derived from an EMBL/GenBank/DDBJ whole genome shotgun (WGS) entry which is preliminary data.</text>
</comment>
<reference evidence="3" key="1">
    <citation type="submission" date="2020-10" db="EMBL/GenBank/DDBJ databases">
        <authorList>
            <person name="Kikuchi T."/>
        </authorList>
    </citation>
    <scope>NUCLEOTIDE SEQUENCE</scope>
    <source>
        <strain evidence="3">NKZ352</strain>
    </source>
</reference>
<dbReference type="PROSITE" id="PS50234">
    <property type="entry name" value="VWFA"/>
    <property type="match status" value="1"/>
</dbReference>
<gene>
    <name evidence="3" type="ORF">CAUJ_LOCUS9414</name>
</gene>
<dbReference type="SUPFAM" id="SSF53300">
    <property type="entry name" value="vWA-like"/>
    <property type="match status" value="1"/>
</dbReference>
<dbReference type="PANTHER" id="PTHR10857">
    <property type="entry name" value="COPINE"/>
    <property type="match status" value="1"/>
</dbReference>
<keyword evidence="4" id="KW-1185">Reference proteome</keyword>
<dbReference type="InterPro" id="IPR010734">
    <property type="entry name" value="Copine_C"/>
</dbReference>
<accession>A0A8S1HE28</accession>
<dbReference type="OrthoDB" id="5855668at2759"/>
<dbReference type="GO" id="GO:0005544">
    <property type="term" value="F:calcium-dependent phospholipid binding"/>
    <property type="evidence" value="ECO:0007669"/>
    <property type="project" value="InterPro"/>
</dbReference>
<dbReference type="PANTHER" id="PTHR10857:SF111">
    <property type="entry name" value="VWFA DOMAIN-CONTAINING PROTEIN"/>
    <property type="match status" value="1"/>
</dbReference>
<dbReference type="InterPro" id="IPR002035">
    <property type="entry name" value="VWF_A"/>
</dbReference>
<name>A0A8S1HE28_9PELO</name>
<proteinExistence type="inferred from homology"/>
<dbReference type="InterPro" id="IPR045052">
    <property type="entry name" value="Copine"/>
</dbReference>
<evidence type="ECO:0000313" key="3">
    <source>
        <dbReference type="EMBL" id="CAD6193495.1"/>
    </source>
</evidence>
<dbReference type="InterPro" id="IPR000008">
    <property type="entry name" value="C2_dom"/>
</dbReference>
<dbReference type="Proteomes" id="UP000835052">
    <property type="component" value="Unassembled WGS sequence"/>
</dbReference>
<comment type="similarity">
    <text evidence="1">Belongs to the copine family.</text>
</comment>
<dbReference type="SUPFAM" id="SSF49562">
    <property type="entry name" value="C2 domain (Calcium/lipid-binding domain, CaLB)"/>
    <property type="match status" value="1"/>
</dbReference>
<evidence type="ECO:0000259" key="2">
    <source>
        <dbReference type="PROSITE" id="PS50234"/>
    </source>
</evidence>
<dbReference type="InterPro" id="IPR035892">
    <property type="entry name" value="C2_domain_sf"/>
</dbReference>
<dbReference type="GO" id="GO:0071277">
    <property type="term" value="P:cellular response to calcium ion"/>
    <property type="evidence" value="ECO:0007669"/>
    <property type="project" value="TreeGrafter"/>
</dbReference>
<dbReference type="Pfam" id="PF00168">
    <property type="entry name" value="C2"/>
    <property type="match status" value="1"/>
</dbReference>
<dbReference type="EMBL" id="CAJGYM010000036">
    <property type="protein sequence ID" value="CAD6193495.1"/>
    <property type="molecule type" value="Genomic_DNA"/>
</dbReference>
<dbReference type="GO" id="GO:0005886">
    <property type="term" value="C:plasma membrane"/>
    <property type="evidence" value="ECO:0007669"/>
    <property type="project" value="TreeGrafter"/>
</dbReference>
<protein>
    <recommendedName>
        <fullName evidence="2">VWFA domain-containing protein</fullName>
    </recommendedName>
</protein>
<evidence type="ECO:0000313" key="4">
    <source>
        <dbReference type="Proteomes" id="UP000835052"/>
    </source>
</evidence>
<dbReference type="Pfam" id="PF07002">
    <property type="entry name" value="Copine"/>
    <property type="match status" value="1"/>
</dbReference>
<organism evidence="3 4">
    <name type="scientific">Caenorhabditis auriculariae</name>
    <dbReference type="NCBI Taxonomy" id="2777116"/>
    <lineage>
        <taxon>Eukaryota</taxon>
        <taxon>Metazoa</taxon>
        <taxon>Ecdysozoa</taxon>
        <taxon>Nematoda</taxon>
        <taxon>Chromadorea</taxon>
        <taxon>Rhabditida</taxon>
        <taxon>Rhabditina</taxon>
        <taxon>Rhabditomorpha</taxon>
        <taxon>Rhabditoidea</taxon>
        <taxon>Rhabditidae</taxon>
        <taxon>Peloderinae</taxon>
        <taxon>Caenorhabditis</taxon>
    </lineage>
</organism>
<feature type="domain" description="VWFA" evidence="2">
    <location>
        <begin position="274"/>
        <end position="495"/>
    </location>
</feature>
<evidence type="ECO:0000256" key="1">
    <source>
        <dbReference type="ARBA" id="ARBA00009048"/>
    </source>
</evidence>
<dbReference type="InterPro" id="IPR036465">
    <property type="entry name" value="vWFA_dom_sf"/>
</dbReference>